<evidence type="ECO:0000256" key="2">
    <source>
        <dbReference type="PROSITE-ProRule" id="PRU00176"/>
    </source>
</evidence>
<dbReference type="PANTHER" id="PTHR48024">
    <property type="entry name" value="GEO13361P1-RELATED"/>
    <property type="match status" value="1"/>
</dbReference>
<sequence>MVVMSCGSIPLFVGINLELKLKLAPDISIPVHLLRLSISSLARSGEVLVGVDGEVGVFVGGKHGFENIPLGASTEDLKAFCESIGEITEVRVVKGKDSSKNKRFGFVTFKNVELAAKTIKELNNKVFRAAYEKAKKQEESSSSRNT</sequence>
<feature type="domain" description="RRM" evidence="3">
    <location>
        <begin position="55"/>
        <end position="136"/>
    </location>
</feature>
<dbReference type="EMBL" id="JASCZI010211505">
    <property type="protein sequence ID" value="MED6193374.1"/>
    <property type="molecule type" value="Genomic_DNA"/>
</dbReference>
<name>A0ABU6X814_9FABA</name>
<keyword evidence="1 2" id="KW-0694">RNA-binding</keyword>
<dbReference type="Gene3D" id="3.30.70.330">
    <property type="match status" value="1"/>
</dbReference>
<organism evidence="4 5">
    <name type="scientific">Stylosanthes scabra</name>
    <dbReference type="NCBI Taxonomy" id="79078"/>
    <lineage>
        <taxon>Eukaryota</taxon>
        <taxon>Viridiplantae</taxon>
        <taxon>Streptophyta</taxon>
        <taxon>Embryophyta</taxon>
        <taxon>Tracheophyta</taxon>
        <taxon>Spermatophyta</taxon>
        <taxon>Magnoliopsida</taxon>
        <taxon>eudicotyledons</taxon>
        <taxon>Gunneridae</taxon>
        <taxon>Pentapetalae</taxon>
        <taxon>rosids</taxon>
        <taxon>fabids</taxon>
        <taxon>Fabales</taxon>
        <taxon>Fabaceae</taxon>
        <taxon>Papilionoideae</taxon>
        <taxon>50 kb inversion clade</taxon>
        <taxon>dalbergioids sensu lato</taxon>
        <taxon>Dalbergieae</taxon>
        <taxon>Pterocarpus clade</taxon>
        <taxon>Stylosanthes</taxon>
    </lineage>
</organism>
<dbReference type="SMART" id="SM00360">
    <property type="entry name" value="RRM"/>
    <property type="match status" value="1"/>
</dbReference>
<dbReference type="InterPro" id="IPR050886">
    <property type="entry name" value="RNA-binding_reg"/>
</dbReference>
<dbReference type="PROSITE" id="PS50102">
    <property type="entry name" value="RRM"/>
    <property type="match status" value="1"/>
</dbReference>
<dbReference type="Proteomes" id="UP001341840">
    <property type="component" value="Unassembled WGS sequence"/>
</dbReference>
<dbReference type="InterPro" id="IPR035979">
    <property type="entry name" value="RBD_domain_sf"/>
</dbReference>
<proteinExistence type="predicted"/>
<accession>A0ABU6X814</accession>
<comment type="caution">
    <text evidence="4">The sequence shown here is derived from an EMBL/GenBank/DDBJ whole genome shotgun (WGS) entry which is preliminary data.</text>
</comment>
<gene>
    <name evidence="4" type="ORF">PIB30_018716</name>
</gene>
<reference evidence="4 5" key="1">
    <citation type="journal article" date="2023" name="Plants (Basel)">
        <title>Bridging the Gap: Combining Genomics and Transcriptomics Approaches to Understand Stylosanthes scabra, an Orphan Legume from the Brazilian Caatinga.</title>
        <authorList>
            <person name="Ferreira-Neto J.R.C."/>
            <person name="da Silva M.D."/>
            <person name="Binneck E."/>
            <person name="de Melo N.F."/>
            <person name="da Silva R.H."/>
            <person name="de Melo A.L.T.M."/>
            <person name="Pandolfi V."/>
            <person name="Bustamante F.O."/>
            <person name="Brasileiro-Vidal A.C."/>
            <person name="Benko-Iseppon A.M."/>
        </authorList>
    </citation>
    <scope>NUCLEOTIDE SEQUENCE [LARGE SCALE GENOMIC DNA]</scope>
    <source>
        <tissue evidence="4">Leaves</tissue>
    </source>
</reference>
<dbReference type="SUPFAM" id="SSF54928">
    <property type="entry name" value="RNA-binding domain, RBD"/>
    <property type="match status" value="1"/>
</dbReference>
<dbReference type="Pfam" id="PF00076">
    <property type="entry name" value="RRM_1"/>
    <property type="match status" value="1"/>
</dbReference>
<protein>
    <recommendedName>
        <fullName evidence="3">RRM domain-containing protein</fullName>
    </recommendedName>
</protein>
<dbReference type="PANTHER" id="PTHR48024:SF14">
    <property type="entry name" value="RRM DOMAIN-CONTAINING PROTEIN"/>
    <property type="match status" value="1"/>
</dbReference>
<keyword evidence="5" id="KW-1185">Reference proteome</keyword>
<dbReference type="InterPro" id="IPR000504">
    <property type="entry name" value="RRM_dom"/>
</dbReference>
<evidence type="ECO:0000256" key="1">
    <source>
        <dbReference type="ARBA" id="ARBA00022884"/>
    </source>
</evidence>
<evidence type="ECO:0000313" key="4">
    <source>
        <dbReference type="EMBL" id="MED6193374.1"/>
    </source>
</evidence>
<evidence type="ECO:0000259" key="3">
    <source>
        <dbReference type="PROSITE" id="PS50102"/>
    </source>
</evidence>
<dbReference type="InterPro" id="IPR012677">
    <property type="entry name" value="Nucleotide-bd_a/b_plait_sf"/>
</dbReference>
<evidence type="ECO:0000313" key="5">
    <source>
        <dbReference type="Proteomes" id="UP001341840"/>
    </source>
</evidence>